<protein>
    <submittedName>
        <fullName evidence="2">Outer membrane lipoprotein carrier protein LolA</fullName>
    </submittedName>
</protein>
<dbReference type="SUPFAM" id="SSF89392">
    <property type="entry name" value="Prokaryotic lipoproteins and lipoprotein localization factors"/>
    <property type="match status" value="1"/>
</dbReference>
<dbReference type="KEGG" id="otd:J1M35_10985"/>
<gene>
    <name evidence="2" type="ORF">J1M35_10985</name>
</gene>
<evidence type="ECO:0000313" key="3">
    <source>
        <dbReference type="Proteomes" id="UP000663903"/>
    </source>
</evidence>
<dbReference type="Gene3D" id="2.50.20.10">
    <property type="entry name" value="Lipoprotein localisation LolA/LolB/LppX"/>
    <property type="match status" value="1"/>
</dbReference>
<dbReference type="Pfam" id="PF19574">
    <property type="entry name" value="LolA_3"/>
    <property type="match status" value="1"/>
</dbReference>
<proteinExistence type="predicted"/>
<evidence type="ECO:0000256" key="1">
    <source>
        <dbReference type="ARBA" id="ARBA00022729"/>
    </source>
</evidence>
<keyword evidence="2" id="KW-0449">Lipoprotein</keyword>
<organism evidence="2 3">
    <name type="scientific">Ottowia testudinis</name>
    <dbReference type="NCBI Taxonomy" id="2816950"/>
    <lineage>
        <taxon>Bacteria</taxon>
        <taxon>Pseudomonadati</taxon>
        <taxon>Pseudomonadota</taxon>
        <taxon>Betaproteobacteria</taxon>
        <taxon>Burkholderiales</taxon>
        <taxon>Comamonadaceae</taxon>
        <taxon>Ottowia</taxon>
    </lineage>
</organism>
<dbReference type="Proteomes" id="UP000663903">
    <property type="component" value="Chromosome"/>
</dbReference>
<keyword evidence="3" id="KW-1185">Reference proteome</keyword>
<dbReference type="RefSeq" id="WP_208007100.1">
    <property type="nucleotide sequence ID" value="NZ_CP071796.1"/>
</dbReference>
<sequence>MTSGTTRPERSPWRFWRMASMVLAGLGAAGAAWADWGIATLMQQLARQPAGEARFTETKKLALLDAPLTSSGRLLYSPPDRLEKITTQPKAESFTVQQDQVVVVRDGRRREMRLQQYPEVLAIVEGIRGTLLGNEALLRQYYDLRLLGSEQDWRLALIPRDERLARWVRQITVNGQRQVVSSIETLQVDGDSSIMRIEHGK</sequence>
<name>A0A975CDU4_9BURK</name>
<keyword evidence="1" id="KW-0732">Signal</keyword>
<dbReference type="InterPro" id="IPR029046">
    <property type="entry name" value="LolA/LolB/LppX"/>
</dbReference>
<evidence type="ECO:0000313" key="2">
    <source>
        <dbReference type="EMBL" id="QTD43689.1"/>
    </source>
</evidence>
<dbReference type="InterPro" id="IPR004564">
    <property type="entry name" value="OM_lipoprot_carrier_LolA-like"/>
</dbReference>
<reference evidence="2" key="1">
    <citation type="submission" date="2021-03" db="EMBL/GenBank/DDBJ databases">
        <title>Ottowia sp. 27C isolated from the cloaca of a Giant Asian pond turtle (Heosemys grandis).</title>
        <authorList>
            <person name="Spergser J."/>
            <person name="Busse H.-J."/>
        </authorList>
    </citation>
    <scope>NUCLEOTIDE SEQUENCE</scope>
    <source>
        <strain evidence="2">27C</strain>
    </source>
</reference>
<dbReference type="EMBL" id="CP071796">
    <property type="protein sequence ID" value="QTD43689.1"/>
    <property type="molecule type" value="Genomic_DNA"/>
</dbReference>
<accession>A0A975CDU4</accession>
<dbReference type="AlphaFoldDB" id="A0A975CDU4"/>